<organism evidence="1 2">
    <name type="scientific">Planococcus lenghuensis</name>
    <dbReference type="NCBI Taxonomy" id="2213202"/>
    <lineage>
        <taxon>Bacteria</taxon>
        <taxon>Bacillati</taxon>
        <taxon>Bacillota</taxon>
        <taxon>Bacilli</taxon>
        <taxon>Bacillales</taxon>
        <taxon>Caryophanaceae</taxon>
        <taxon>Planococcus</taxon>
    </lineage>
</organism>
<accession>A0A1Q2KVN6</accession>
<evidence type="ECO:0000313" key="1">
    <source>
        <dbReference type="EMBL" id="AQQ52260.1"/>
    </source>
</evidence>
<dbReference type="OrthoDB" id="9803979at2"/>
<proteinExistence type="predicted"/>
<keyword evidence="2" id="KW-1185">Reference proteome</keyword>
<gene>
    <name evidence="1" type="ORF">B0X71_03455</name>
</gene>
<sequence length="187" mass="21517">MKKTGEEPFVFQDEATDFLLLDFWRWSQSDILNNALRGQLADFIVAKAVNAVNDMRIEWDAYDLVTQDGTKIEVKSAAYLQSWKQTKHSTIQFSIRPALAWDAETNTYSTEAIRSADVYIFCILEELDREKVNPLDLDQWTFYILSARQLDREKGKQKMIGLASLLKMRPIQVGFDGINQAIKSAKE</sequence>
<dbReference type="EMBL" id="CP019640">
    <property type="protein sequence ID" value="AQQ52260.1"/>
    <property type="molecule type" value="Genomic_DNA"/>
</dbReference>
<dbReference type="KEGG" id="pmar:B0X71_03455"/>
<dbReference type="RefSeq" id="WP_077588135.1">
    <property type="nucleotide sequence ID" value="NZ_CP019640.1"/>
</dbReference>
<reference evidence="1 2" key="1">
    <citation type="submission" date="2017-02" db="EMBL/GenBank/DDBJ databases">
        <title>The complete genomic sequence of a novel cold adapted crude oil-degrading bacterium Planococcus qaidamina Y42.</title>
        <authorList>
            <person name="Yang R."/>
        </authorList>
    </citation>
    <scope>NUCLEOTIDE SEQUENCE [LARGE SCALE GENOMIC DNA]</scope>
    <source>
        <strain evidence="1 2">Y42</strain>
    </source>
</reference>
<dbReference type="AlphaFoldDB" id="A0A1Q2KVN6"/>
<name>A0A1Q2KVN6_9BACL</name>
<protein>
    <submittedName>
        <fullName evidence="1">Uncharacterized protein</fullName>
    </submittedName>
</protein>
<evidence type="ECO:0000313" key="2">
    <source>
        <dbReference type="Proteomes" id="UP000188184"/>
    </source>
</evidence>
<dbReference type="Proteomes" id="UP000188184">
    <property type="component" value="Chromosome"/>
</dbReference>